<feature type="chain" id="PRO_5027828111" evidence="1">
    <location>
        <begin position="28"/>
        <end position="138"/>
    </location>
</feature>
<reference evidence="2 3" key="1">
    <citation type="submission" date="2020-03" db="EMBL/GenBank/DDBJ databases">
        <authorList>
            <consortium name="Genoscope - CEA"/>
            <person name="William W."/>
        </authorList>
    </citation>
    <scope>NUCLEOTIDE SEQUENCE [LARGE SCALE GENOMIC DNA]</scope>
    <source>
        <strain evidence="3">DSM 16959</strain>
    </source>
</reference>
<dbReference type="RefSeq" id="WP_197970624.1">
    <property type="nucleotide sequence ID" value="NZ_LR778301.1"/>
</dbReference>
<keyword evidence="1" id="KW-0732">Signal</keyword>
<accession>A0A6S6Y047</accession>
<proteinExistence type="predicted"/>
<keyword evidence="3" id="KW-1185">Reference proteome</keyword>
<dbReference type="Proteomes" id="UP000515733">
    <property type="component" value="Chromosome"/>
</dbReference>
<dbReference type="EMBL" id="LR778301">
    <property type="protein sequence ID" value="CAB1370111.1"/>
    <property type="molecule type" value="Genomic_DNA"/>
</dbReference>
<evidence type="ECO:0000313" key="2">
    <source>
        <dbReference type="EMBL" id="CAB1370111.1"/>
    </source>
</evidence>
<sequence>MLPRPLLMAALMVLVALGSGLPVPASAQQVRCHVTYGGEERLLVAEPVASPYRVPAQAIGSYFLFRIVFQTAPADLAAVRIYTYADREPAPTLVHQVTHPYPPAPGGRHGFTGLHRVYEPVRDGELEYWCELIGKEGS</sequence>
<evidence type="ECO:0000313" key="3">
    <source>
        <dbReference type="Proteomes" id="UP000515733"/>
    </source>
</evidence>
<gene>
    <name evidence="2" type="ORF">DENOEST_2957</name>
</gene>
<dbReference type="AlphaFoldDB" id="A0A6S6Y047"/>
<feature type="signal peptide" evidence="1">
    <location>
        <begin position="1"/>
        <end position="27"/>
    </location>
</feature>
<organism evidence="2 3">
    <name type="scientific">Denitratisoma oestradiolicum</name>
    <dbReference type="NCBI Taxonomy" id="311182"/>
    <lineage>
        <taxon>Bacteria</taxon>
        <taxon>Pseudomonadati</taxon>
        <taxon>Pseudomonadota</taxon>
        <taxon>Betaproteobacteria</taxon>
        <taxon>Nitrosomonadales</taxon>
        <taxon>Sterolibacteriaceae</taxon>
        <taxon>Denitratisoma</taxon>
    </lineage>
</organism>
<evidence type="ECO:0000256" key="1">
    <source>
        <dbReference type="SAM" id="SignalP"/>
    </source>
</evidence>
<name>A0A6S6Y047_9PROT</name>
<protein>
    <submittedName>
        <fullName evidence="2">Uncharacterized protein</fullName>
    </submittedName>
</protein>
<dbReference type="KEGG" id="doe:DENOEST_2957"/>